<keyword evidence="5" id="KW-1185">Reference proteome</keyword>
<name>A0AAI9WLZ4_9BURK</name>
<protein>
    <submittedName>
        <fullName evidence="4">Alpha/beta hydrolase</fullName>
    </submittedName>
</protein>
<dbReference type="InterPro" id="IPR000801">
    <property type="entry name" value="Esterase-like"/>
</dbReference>
<dbReference type="GO" id="GO:0016788">
    <property type="term" value="F:hydrolase activity, acting on ester bonds"/>
    <property type="evidence" value="ECO:0007669"/>
    <property type="project" value="TreeGrafter"/>
</dbReference>
<dbReference type="Proteomes" id="UP000469462">
    <property type="component" value="Unassembled WGS sequence"/>
</dbReference>
<comment type="similarity">
    <text evidence="1">Belongs to the esterase D family.</text>
</comment>
<gene>
    <name evidence="4" type="ORF">GBM96_10740</name>
</gene>
<evidence type="ECO:0000313" key="5">
    <source>
        <dbReference type="Proteomes" id="UP000469462"/>
    </source>
</evidence>
<dbReference type="Gene3D" id="3.40.50.1820">
    <property type="entry name" value="alpha/beta hydrolase"/>
    <property type="match status" value="1"/>
</dbReference>
<accession>A0AAI9WLZ4</accession>
<feature type="chain" id="PRO_5042606456" evidence="3">
    <location>
        <begin position="23"/>
        <end position="316"/>
    </location>
</feature>
<reference evidence="4 5" key="1">
    <citation type="submission" date="2019-10" db="EMBL/GenBank/DDBJ databases">
        <title>Genome diversity of Sutterella seckii.</title>
        <authorList>
            <person name="Chaplin A.V."/>
            <person name="Sokolova S.R."/>
            <person name="Mosin K.A."/>
            <person name="Ivanova E.L."/>
            <person name="Kochetkova T.O."/>
            <person name="Goltsov A.Y."/>
            <person name="Trofimov D.Y."/>
            <person name="Efimov B.A."/>
        </authorList>
    </citation>
    <scope>NUCLEOTIDE SEQUENCE [LARGE SCALE GENOMIC DNA]</scope>
    <source>
        <strain evidence="4 5">ASD3426</strain>
    </source>
</reference>
<evidence type="ECO:0000256" key="2">
    <source>
        <dbReference type="ARBA" id="ARBA00022801"/>
    </source>
</evidence>
<dbReference type="InterPro" id="IPR052558">
    <property type="entry name" value="Siderophore_Hydrolase_D"/>
</dbReference>
<dbReference type="PANTHER" id="PTHR40841:SF2">
    <property type="entry name" value="SIDEROPHORE-DEGRADING ESTERASE (EUROFUNG)"/>
    <property type="match status" value="1"/>
</dbReference>
<dbReference type="PANTHER" id="PTHR40841">
    <property type="entry name" value="SIDEROPHORE TRIACETYLFUSARININE C ESTERASE"/>
    <property type="match status" value="1"/>
</dbReference>
<dbReference type="EMBL" id="WEHW01000066">
    <property type="protein sequence ID" value="KAB7649760.1"/>
    <property type="molecule type" value="Genomic_DNA"/>
</dbReference>
<dbReference type="SUPFAM" id="SSF53474">
    <property type="entry name" value="alpha/beta-Hydrolases"/>
    <property type="match status" value="1"/>
</dbReference>
<dbReference type="Pfam" id="PF00756">
    <property type="entry name" value="Esterase"/>
    <property type="match status" value="1"/>
</dbReference>
<organism evidence="4 5">
    <name type="scientific">Sutterella seckii</name>
    <dbReference type="NCBI Taxonomy" id="1944635"/>
    <lineage>
        <taxon>Bacteria</taxon>
        <taxon>Pseudomonadati</taxon>
        <taxon>Pseudomonadota</taxon>
        <taxon>Betaproteobacteria</taxon>
        <taxon>Burkholderiales</taxon>
        <taxon>Sutterellaceae</taxon>
        <taxon>Sutterella</taxon>
    </lineage>
</organism>
<dbReference type="RefSeq" id="WP_139687908.1">
    <property type="nucleotide sequence ID" value="NZ_WEHW01000066.1"/>
</dbReference>
<keyword evidence="3" id="KW-0732">Signal</keyword>
<evidence type="ECO:0000256" key="3">
    <source>
        <dbReference type="SAM" id="SignalP"/>
    </source>
</evidence>
<sequence length="316" mass="34123">MRKRSLSAAAFSALLSASLLVAQPLAAEPAGFPEFSLQATDAEPVLLGSAATIHSRILDEDRTFLMRVPPKAKKSSEAPVDLTVIYILDAEKHFASAAASAAFFEASRISSLGPAVVVGIVSTDRTRDFTPTASNARRDGSIDEKAALLGGGADKFLEFLTTELRDAAEKRLPAGTRVVRRMLIGHSYGGLFTLHALLTHPERFDAYAALDPSLWWDQGKLAEFARQHGAAGAQSLAKPPQLYTAFASKPRKENTFHLSEGKRFQEETAVTLDKEGIRTQVRFFPDEVHGTVAPPAIFDALKVLFPAGNVQKPSPQ</sequence>
<proteinExistence type="inferred from homology"/>
<dbReference type="InterPro" id="IPR029058">
    <property type="entry name" value="AB_hydrolase_fold"/>
</dbReference>
<evidence type="ECO:0000313" key="4">
    <source>
        <dbReference type="EMBL" id="KAB7649760.1"/>
    </source>
</evidence>
<evidence type="ECO:0000256" key="1">
    <source>
        <dbReference type="ARBA" id="ARBA00005622"/>
    </source>
</evidence>
<feature type="signal peptide" evidence="3">
    <location>
        <begin position="1"/>
        <end position="22"/>
    </location>
</feature>
<keyword evidence="2 4" id="KW-0378">Hydrolase</keyword>
<dbReference type="AlphaFoldDB" id="A0AAI9WLZ4"/>
<comment type="caution">
    <text evidence="4">The sequence shown here is derived from an EMBL/GenBank/DDBJ whole genome shotgun (WGS) entry which is preliminary data.</text>
</comment>